<evidence type="ECO:0000256" key="1">
    <source>
        <dbReference type="SAM" id="SignalP"/>
    </source>
</evidence>
<feature type="chain" id="PRO_5040139756" description="Secreted protein" evidence="1">
    <location>
        <begin position="17"/>
        <end position="130"/>
    </location>
</feature>
<reference evidence="2" key="1">
    <citation type="journal article" date="2021" name="Open Biol.">
        <title>Shared evolutionary footprints suggest mitochondrial oxidative damage underlies multiple complex I losses in fungi.</title>
        <authorList>
            <person name="Schikora-Tamarit M.A."/>
            <person name="Marcet-Houben M."/>
            <person name="Nosek J."/>
            <person name="Gabaldon T."/>
        </authorList>
    </citation>
    <scope>NUCLEOTIDE SEQUENCE</scope>
    <source>
        <strain evidence="2">NCAIM Y.01608</strain>
    </source>
</reference>
<dbReference type="EMBL" id="JAEUBD010000382">
    <property type="protein sequence ID" value="KAH3675294.1"/>
    <property type="molecule type" value="Genomic_DNA"/>
</dbReference>
<reference evidence="2" key="2">
    <citation type="submission" date="2021-01" db="EMBL/GenBank/DDBJ databases">
        <authorList>
            <person name="Schikora-Tamarit M.A."/>
        </authorList>
    </citation>
    <scope>NUCLEOTIDE SEQUENCE</scope>
    <source>
        <strain evidence="2">NCAIM Y.01608</strain>
    </source>
</reference>
<keyword evidence="3" id="KW-1185">Reference proteome</keyword>
<evidence type="ECO:0000313" key="3">
    <source>
        <dbReference type="Proteomes" id="UP000788993"/>
    </source>
</evidence>
<protein>
    <recommendedName>
        <fullName evidence="4">Secreted protein</fullName>
    </recommendedName>
</protein>
<evidence type="ECO:0008006" key="4">
    <source>
        <dbReference type="Google" id="ProtNLM"/>
    </source>
</evidence>
<keyword evidence="1" id="KW-0732">Signal</keyword>
<name>A0A9P8PPR6_9ASCO</name>
<dbReference type="AlphaFoldDB" id="A0A9P8PPR6"/>
<accession>A0A9P8PPR6</accession>
<gene>
    <name evidence="2" type="ORF">OGATHE_001634</name>
</gene>
<feature type="signal peptide" evidence="1">
    <location>
        <begin position="1"/>
        <end position="16"/>
    </location>
</feature>
<organism evidence="2 3">
    <name type="scientific">Ogataea polymorpha</name>
    <dbReference type="NCBI Taxonomy" id="460523"/>
    <lineage>
        <taxon>Eukaryota</taxon>
        <taxon>Fungi</taxon>
        <taxon>Dikarya</taxon>
        <taxon>Ascomycota</taxon>
        <taxon>Saccharomycotina</taxon>
        <taxon>Pichiomycetes</taxon>
        <taxon>Pichiales</taxon>
        <taxon>Pichiaceae</taxon>
        <taxon>Ogataea</taxon>
    </lineage>
</organism>
<sequence length="130" mass="12850">MSASIAVSSCSMLVLSASIALESASFCASMSELDSTKCTDFSALSETIGLLSSLALLYESNAPDKRSNKPGFSFGDFGLGTRFGNSTGGGILVPLVGAGGSDSVVSIIAVSNASAFSNSSALACSDSPGS</sequence>
<evidence type="ECO:0000313" key="2">
    <source>
        <dbReference type="EMBL" id="KAH3675294.1"/>
    </source>
</evidence>
<dbReference type="Proteomes" id="UP000788993">
    <property type="component" value="Unassembled WGS sequence"/>
</dbReference>
<proteinExistence type="predicted"/>
<comment type="caution">
    <text evidence="2">The sequence shown here is derived from an EMBL/GenBank/DDBJ whole genome shotgun (WGS) entry which is preliminary data.</text>
</comment>